<keyword evidence="10 15" id="KW-0175">Coiled coil</keyword>
<evidence type="ECO:0000259" key="22">
    <source>
        <dbReference type="Pfam" id="PF17857"/>
    </source>
</evidence>
<keyword evidence="7" id="KW-0970">Cilium biogenesis/degradation</keyword>
<dbReference type="Pfam" id="PF08393">
    <property type="entry name" value="DHC_N2"/>
    <property type="match status" value="1"/>
</dbReference>
<dbReference type="InterPro" id="IPR027417">
    <property type="entry name" value="P-loop_NTPase"/>
</dbReference>
<dbReference type="InterPro" id="IPR042228">
    <property type="entry name" value="Dynein_linker_3"/>
</dbReference>
<feature type="domain" description="Dynein heavy chain tail" evidence="17">
    <location>
        <begin position="14"/>
        <end position="252"/>
    </location>
</feature>
<dbReference type="FunFam" id="3.40.50.300:FF:002141">
    <property type="entry name" value="Dynein heavy chain"/>
    <property type="match status" value="1"/>
</dbReference>
<dbReference type="GO" id="GO:0005874">
    <property type="term" value="C:microtubule"/>
    <property type="evidence" value="ECO:0007669"/>
    <property type="project" value="UniProtKB-KW"/>
</dbReference>
<dbReference type="InterPro" id="IPR041589">
    <property type="entry name" value="DNAH3_AAA_lid_1"/>
</dbReference>
<dbReference type="InterPro" id="IPR026983">
    <property type="entry name" value="DHC"/>
</dbReference>
<dbReference type="InterPro" id="IPR013602">
    <property type="entry name" value="Dynein_heavy_linker"/>
</dbReference>
<dbReference type="InterPro" id="IPR024317">
    <property type="entry name" value="Dynein_heavy_chain_D4_dom"/>
</dbReference>
<evidence type="ECO:0000256" key="3">
    <source>
        <dbReference type="ARBA" id="ARBA00022490"/>
    </source>
</evidence>
<dbReference type="GO" id="GO:0005524">
    <property type="term" value="F:ATP binding"/>
    <property type="evidence" value="ECO:0007669"/>
    <property type="project" value="UniProtKB-KW"/>
</dbReference>
<dbReference type="EMBL" id="LGRX02013690">
    <property type="protein sequence ID" value="KAK3265811.1"/>
    <property type="molecule type" value="Genomic_DNA"/>
</dbReference>
<feature type="non-terminal residue" evidence="23">
    <location>
        <position position="2550"/>
    </location>
</feature>
<dbReference type="Gene3D" id="3.20.180.20">
    <property type="entry name" value="Dynein heavy chain, N-terminal domain 2"/>
    <property type="match status" value="1"/>
</dbReference>
<evidence type="ECO:0000256" key="5">
    <source>
        <dbReference type="ARBA" id="ARBA00022737"/>
    </source>
</evidence>
<evidence type="ECO:0008006" key="25">
    <source>
        <dbReference type="Google" id="ProtNLM"/>
    </source>
</evidence>
<keyword evidence="12" id="KW-0505">Motor protein</keyword>
<feature type="region of interest" description="Disordered" evidence="16">
    <location>
        <begin position="1806"/>
        <end position="1837"/>
    </location>
</feature>
<reference evidence="23 24" key="1">
    <citation type="journal article" date="2015" name="Genome Biol. Evol.">
        <title>Comparative Genomics of a Bacterivorous Green Alga Reveals Evolutionary Causalities and Consequences of Phago-Mixotrophic Mode of Nutrition.</title>
        <authorList>
            <person name="Burns J.A."/>
            <person name="Paasch A."/>
            <person name="Narechania A."/>
            <person name="Kim E."/>
        </authorList>
    </citation>
    <scope>NUCLEOTIDE SEQUENCE [LARGE SCALE GENOMIC DNA]</scope>
    <source>
        <strain evidence="23 24">PLY_AMNH</strain>
    </source>
</reference>
<dbReference type="Gene3D" id="1.20.140.100">
    <property type="entry name" value="Dynein heavy chain, N-terminal domain 2"/>
    <property type="match status" value="1"/>
</dbReference>
<evidence type="ECO:0000256" key="12">
    <source>
        <dbReference type="ARBA" id="ARBA00023175"/>
    </source>
</evidence>
<keyword evidence="13" id="KW-0206">Cytoskeleton</keyword>
<dbReference type="InterPro" id="IPR043157">
    <property type="entry name" value="Dynein_AAA1S"/>
</dbReference>
<evidence type="ECO:0000256" key="15">
    <source>
        <dbReference type="SAM" id="Coils"/>
    </source>
</evidence>
<keyword evidence="9" id="KW-0243">Dynein</keyword>
<keyword evidence="4" id="KW-0493">Microtubule</keyword>
<keyword evidence="3" id="KW-0963">Cytoplasm</keyword>
<organism evidence="23 24">
    <name type="scientific">Cymbomonas tetramitiformis</name>
    <dbReference type="NCBI Taxonomy" id="36881"/>
    <lineage>
        <taxon>Eukaryota</taxon>
        <taxon>Viridiplantae</taxon>
        <taxon>Chlorophyta</taxon>
        <taxon>Pyramimonadophyceae</taxon>
        <taxon>Pyramimonadales</taxon>
        <taxon>Pyramimonadaceae</taxon>
        <taxon>Cymbomonas</taxon>
    </lineage>
</organism>
<keyword evidence="8" id="KW-0067">ATP-binding</keyword>
<evidence type="ECO:0000256" key="4">
    <source>
        <dbReference type="ARBA" id="ARBA00022701"/>
    </source>
</evidence>
<evidence type="ECO:0000256" key="16">
    <source>
        <dbReference type="SAM" id="MobiDB-lite"/>
    </source>
</evidence>
<dbReference type="GO" id="GO:0005858">
    <property type="term" value="C:axonemal dynein complex"/>
    <property type="evidence" value="ECO:0007669"/>
    <property type="project" value="TreeGrafter"/>
</dbReference>
<dbReference type="GO" id="GO:0051959">
    <property type="term" value="F:dynein light intermediate chain binding"/>
    <property type="evidence" value="ECO:0007669"/>
    <property type="project" value="InterPro"/>
</dbReference>
<evidence type="ECO:0000259" key="18">
    <source>
        <dbReference type="Pfam" id="PF08393"/>
    </source>
</evidence>
<dbReference type="Gene3D" id="1.10.472.130">
    <property type="match status" value="1"/>
</dbReference>
<evidence type="ECO:0000256" key="13">
    <source>
        <dbReference type="ARBA" id="ARBA00023212"/>
    </source>
</evidence>
<dbReference type="InterPro" id="IPR042222">
    <property type="entry name" value="Dynein_2_N"/>
</dbReference>
<evidence type="ECO:0000259" key="17">
    <source>
        <dbReference type="Pfam" id="PF08385"/>
    </source>
</evidence>
<evidence type="ECO:0000256" key="14">
    <source>
        <dbReference type="ARBA" id="ARBA00023273"/>
    </source>
</evidence>
<dbReference type="InterPro" id="IPR013594">
    <property type="entry name" value="Dynein_heavy_tail"/>
</dbReference>
<dbReference type="Pfam" id="PF17857">
    <property type="entry name" value="AAA_lid_1"/>
    <property type="match status" value="1"/>
</dbReference>
<sequence>EKYGGGACGGAGHGAKSLEMNSSVVIQRESLKAILVQQYIVIVTCYCTELEVVKNEYEKYKERPPLPRNMPPVSGNVAWARQLLRRIEVPMKYFREHPEILHMGDARKIVKSYNRLASALIEFELLWVSTWSAAVTDTRRELGVPVFVRHPTTKDLHCNFSRSAFQLLLETKHLMRMEIKVPEEASFILMRETKFKADYWSLGALVRDYNLLMRRQTSVVGALLAHHLADLDKDLAPGLTEVTWTSPKIQEFYEAIVASMSQKKELVSRIDDVLNNRINHVILRMIRNVKLSHFAFADVLRPTQFVERVQADCAVAAPIVENCSQSVEIAAQDLFRVSTSGYTMDQRIALRHKMEEIRRYLELRVFQSMSDCIKRSLTRLRRLVQGLPPMLDSERSALSGSEAFPPMFRVEVYLRTPDLVIVPSLEELEEHLQEAAVAILGSAEKFMRWGQPRPRGEQSADAEDGAPPLKPLQSYFDRLTANKGVVKEVLLLVGSISELREAVNSELTDLVEFQHLWMDSAAETYTNFMRLDPTIELFEERMNRLVDIEQRIMAVPDSIRCHCLEISMSHIKGVLQGKANEFKLLYANEFNRRTQEMVKSVMHVISEVGAALERTVDGLEDMRGVCETLSKLNESEPGVEMALPRIEDDYAFLRNYGVPIKAEEQEQLDQLPYQWRKLKLKALGVKEHLQLMQGDMKAAMVRDTQAFIADLEKFKNLYEERGPAAPGIKARTALERLREFQRGLEERERRAKVFHRGELLFNLPTTEYPELAHLRKELKYISTLYNLFQASTPSPLDLLDASPAVSSLELAARAGSRRVKEMAGSEWAQEVTHGDPTSYEATLWSTLDLDKFSAQITDFQREREEQEILEELEEMCSSAVKESEIEYKLEKIKGDWTYCTVSFANYKTKGKLLLDAKQMVTMQGDLEDSQMTLASLLTNRYNHSFKKELSEWYKRLSTVSEVLELWLTVQAMWHYLEVVFTGGDIAKQLPQETKRFAQINKAWSKMMHASAESPNLIRTCYSDASVQQTLPHLNQQLELCQKSLSGYLEMKRNLFPRFFFVSDPSILEILGQGSDPKTIQPHLGSVFDNVTRVTFHRITPGVIIAMSSAEGEEVPLKEQMVCEGNVEDWLAMLERAMIATLRSLMREASRAVRTTELQEFINRFPAQVAFFGLQLQWCQEMEGAMHASRTDKNSVKKADMRVAATLRELVVLSTRELPPMSRTTLETLITQQVHQKDVSQELLLSKVHSVNEFEWTKQTRVYWNSELDGCMLSITDVELEYAYEYIGVQERLVITPLTDRCYITLAKALGLFLGGAPAGPAGTGKTETTKDMGHCLGKFVVVFNCSDQFDHRGMGKIFKGLSQSGAWGCFDEFNRIELEVLSVVAQQLVLNPGCGFFITMNPGYAGRQELPENLKALFRSVAMMVPDRQRIMRVKLAAAGFQTNELFAKKFFVLYGLCEQQLSKQRHYDFGLRNILSVLRALGPALRAAPTQPETTIFLRVLRDMNLSKLSDEDEPLFLSLLNDLFPGEMVAKEKYAELTGAIDVVLEASTPRLVNHPEWNLKVIQLHETAMVRWGIMILGTSCAGKSTCVSTYLKARCHVGQRSTATRMNPKAVTASQMFGLLDAATNDWTDGIFAALWRKACKRQSEDATWLVLDGPVDAVWIENLNTVLDDNRMLTLANGDRIAMAASLKLLFEVANLDNASPATVSRAGIVYMSASSLGWRPVVQAWLQNRCDPRARPGSAPAPASPEVPLLKELFAQHVEPIFEFMHQEALESKMALERVNCIKTCLLLLQALLPASRDPREDDVLEGPAAAQPGVVAGGGSEGDAAEQKQERATFEEHVQRLFVLALAWGVGGLLEPEATMKLDAYFQGSAMSTPAVGAVARTIFEFIVTEEGLWEGWSSRVPAWSYPSQGAMVFSSILVPTVDNVRAAFLLEVVARQRASVLLVGPSGSAKTVTVKSYLAGLPGNHISKTLNFSSATTPLIFQRAVESLLEKRLGNAFGPSGGRRMSVFIDDLNLPAINKWGDQVTSESLRALMEDGGFYSLEKPGEFKHMEDLQFGSIEKIYGGIIAGHYTEERGFPHDVVKLARQLPKVTHTLWQKVRDNMLPTPAKFHYIFNLRDLSRIAQGLTMTDSEVVKSPGMLCRLWLHESSRVLSDKLNAQEDLGWFTYTIGSVLETVSSEATFLKSIQQQESVCFVDFLRDPPEDLPEDGELDDIPKVYELVPSWDELKARLTYYQRQYNESTRGTQLDLVLFQVAIHHLTRISRILRMPRGSALLVGVGGTGKQSLTRLAAFIAGYKLYQLNITREYKTMALFEDLKHMYREAATAREPIVFLCTDADILDESFLEYINMLQVSGEIPNLLAKDEVDAMLNDVRTIIQKDKELSKTFVDTRENLYGRMVERVRDNLHLVLCFSPVGERFRERAERFPGLISGCTMNWFFGWPMDALRSVGTKFLADFPMVCNTTVTDSLIAFQGHVHSTVRDMCAEYFRVYRRHAYVTPKSFLSFMKGYKTMYSRKKRELEDQAQTLRVLPPLLPSTPSTSQP</sequence>
<dbReference type="PANTHER" id="PTHR46532">
    <property type="entry name" value="MALE FERTILITY FACTOR KL5"/>
    <property type="match status" value="1"/>
</dbReference>
<dbReference type="Gene3D" id="1.20.920.20">
    <property type="match status" value="1"/>
</dbReference>
<evidence type="ECO:0000256" key="2">
    <source>
        <dbReference type="ARBA" id="ARBA00008887"/>
    </source>
</evidence>
<dbReference type="Pfam" id="PF08385">
    <property type="entry name" value="DHC_N1"/>
    <property type="match status" value="1"/>
</dbReference>
<feature type="coiled-coil region" evidence="15">
    <location>
        <begin position="849"/>
        <end position="882"/>
    </location>
</feature>
<dbReference type="FunFam" id="1.10.8.710:FF:000003">
    <property type="entry name" value="Dynein axonemal heavy chain 5"/>
    <property type="match status" value="1"/>
</dbReference>
<proteinExistence type="inferred from homology"/>
<gene>
    <name evidence="23" type="ORF">CYMTET_25536</name>
</gene>
<feature type="domain" description="Dynein heavy chain hydrolytic ATP-binding dynein motor region" evidence="19">
    <location>
        <begin position="1388"/>
        <end position="1588"/>
    </location>
</feature>
<feature type="domain" description="Dynein heavy chain AAA 5 extension" evidence="21">
    <location>
        <begin position="1756"/>
        <end position="1905"/>
    </location>
</feature>
<feature type="domain" description="Dynein heavy chain linker" evidence="18">
    <location>
        <begin position="868"/>
        <end position="1148"/>
    </location>
</feature>
<evidence type="ECO:0000256" key="9">
    <source>
        <dbReference type="ARBA" id="ARBA00023017"/>
    </source>
</evidence>
<name>A0AAE0FTL6_9CHLO</name>
<dbReference type="FunFam" id="1.20.140.100:FF:000003">
    <property type="entry name" value="Dynein, axonemal, heavy chain 5"/>
    <property type="match status" value="1"/>
</dbReference>
<keyword evidence="11" id="KW-0969">Cilium</keyword>
<dbReference type="FunFam" id="3.20.180.20:FF:000001">
    <property type="entry name" value="Dynein axonemal heavy chain 5"/>
    <property type="match status" value="1"/>
</dbReference>
<dbReference type="PANTHER" id="PTHR46532:SF4">
    <property type="entry name" value="AAA+ ATPASE DOMAIN-CONTAINING PROTEIN"/>
    <property type="match status" value="1"/>
</dbReference>
<dbReference type="GO" id="GO:0030030">
    <property type="term" value="P:cell projection organization"/>
    <property type="evidence" value="ECO:0007669"/>
    <property type="project" value="UniProtKB-KW"/>
</dbReference>
<keyword evidence="5" id="KW-0677">Repeat</keyword>
<dbReference type="Pfam" id="PF12780">
    <property type="entry name" value="AAA_8"/>
    <property type="match status" value="1"/>
</dbReference>
<dbReference type="InterPro" id="IPR041466">
    <property type="entry name" value="Dynein_AAA5_ext"/>
</dbReference>
<evidence type="ECO:0000259" key="21">
    <source>
        <dbReference type="Pfam" id="PF17852"/>
    </source>
</evidence>
<dbReference type="FunFam" id="1.20.920.30:FF:000002">
    <property type="entry name" value="Dynein axonemal heavy chain 3"/>
    <property type="match status" value="1"/>
</dbReference>
<dbReference type="Pfam" id="PF12775">
    <property type="entry name" value="AAA_7"/>
    <property type="match status" value="1"/>
</dbReference>
<keyword evidence="24" id="KW-1185">Reference proteome</keyword>
<evidence type="ECO:0000313" key="24">
    <source>
        <dbReference type="Proteomes" id="UP001190700"/>
    </source>
</evidence>
<evidence type="ECO:0000256" key="7">
    <source>
        <dbReference type="ARBA" id="ARBA00022794"/>
    </source>
</evidence>
<dbReference type="Gene3D" id="1.10.8.710">
    <property type="match status" value="1"/>
</dbReference>
<feature type="domain" description="Dynein heavy chain AAA module D4" evidence="20">
    <location>
        <begin position="2254"/>
        <end position="2519"/>
    </location>
</feature>
<keyword evidence="6" id="KW-0547">Nucleotide-binding</keyword>
<evidence type="ECO:0000259" key="19">
    <source>
        <dbReference type="Pfam" id="PF12774"/>
    </source>
</evidence>
<comment type="similarity">
    <text evidence="2">Belongs to the dynein heavy chain family.</text>
</comment>
<dbReference type="SUPFAM" id="SSF52540">
    <property type="entry name" value="P-loop containing nucleoside triphosphate hydrolases"/>
    <property type="match status" value="4"/>
</dbReference>
<dbReference type="Pfam" id="PF12774">
    <property type="entry name" value="AAA_6"/>
    <property type="match status" value="1"/>
</dbReference>
<protein>
    <recommendedName>
        <fullName evidence="25">Dynein heavy chain</fullName>
    </recommendedName>
</protein>
<comment type="caution">
    <text evidence="23">The sequence shown here is derived from an EMBL/GenBank/DDBJ whole genome shotgun (WGS) entry which is preliminary data.</text>
</comment>
<dbReference type="Gene3D" id="3.40.50.300">
    <property type="entry name" value="P-loop containing nucleotide triphosphate hydrolases"/>
    <property type="match status" value="4"/>
</dbReference>
<evidence type="ECO:0000259" key="20">
    <source>
        <dbReference type="Pfam" id="PF12780"/>
    </source>
</evidence>
<evidence type="ECO:0000256" key="11">
    <source>
        <dbReference type="ARBA" id="ARBA00023069"/>
    </source>
</evidence>
<evidence type="ECO:0000256" key="10">
    <source>
        <dbReference type="ARBA" id="ARBA00023054"/>
    </source>
</evidence>
<comment type="subcellular location">
    <subcellularLocation>
        <location evidence="1">Cytoplasm</location>
        <location evidence="1">Cytoskeleton</location>
        <location evidence="1">Cilium axoneme</location>
    </subcellularLocation>
</comment>
<accession>A0AAE0FTL6</accession>
<evidence type="ECO:0000256" key="6">
    <source>
        <dbReference type="ARBA" id="ARBA00022741"/>
    </source>
</evidence>
<feature type="domain" description="Dynein heavy chain 3 AAA+ lid" evidence="22">
    <location>
        <begin position="2100"/>
        <end position="2172"/>
    </location>
</feature>
<dbReference type="Proteomes" id="UP001190700">
    <property type="component" value="Unassembled WGS sequence"/>
</dbReference>
<keyword evidence="14" id="KW-0966">Cell projection</keyword>
<dbReference type="Pfam" id="PF17852">
    <property type="entry name" value="Dynein_AAA_lid"/>
    <property type="match status" value="1"/>
</dbReference>
<dbReference type="Gene3D" id="1.20.58.1120">
    <property type="match status" value="1"/>
</dbReference>
<dbReference type="FunFam" id="3.40.50.300:FF:000044">
    <property type="entry name" value="Dynein heavy chain 5, axonemal"/>
    <property type="match status" value="1"/>
</dbReference>
<dbReference type="GO" id="GO:0007018">
    <property type="term" value="P:microtubule-based movement"/>
    <property type="evidence" value="ECO:0007669"/>
    <property type="project" value="InterPro"/>
</dbReference>
<feature type="non-terminal residue" evidence="23">
    <location>
        <position position="1"/>
    </location>
</feature>
<dbReference type="GO" id="GO:0045505">
    <property type="term" value="F:dynein intermediate chain binding"/>
    <property type="evidence" value="ECO:0007669"/>
    <property type="project" value="InterPro"/>
</dbReference>
<evidence type="ECO:0000256" key="8">
    <source>
        <dbReference type="ARBA" id="ARBA00022840"/>
    </source>
</evidence>
<evidence type="ECO:0000256" key="1">
    <source>
        <dbReference type="ARBA" id="ARBA00004430"/>
    </source>
</evidence>
<dbReference type="Gene3D" id="1.20.920.30">
    <property type="match status" value="1"/>
</dbReference>
<dbReference type="InterPro" id="IPR035699">
    <property type="entry name" value="AAA_6"/>
</dbReference>
<evidence type="ECO:0000313" key="23">
    <source>
        <dbReference type="EMBL" id="KAK3265811.1"/>
    </source>
</evidence>